<feature type="transmembrane region" description="Helical" evidence="1">
    <location>
        <begin position="129"/>
        <end position="148"/>
    </location>
</feature>
<keyword evidence="1" id="KW-0472">Membrane</keyword>
<keyword evidence="1" id="KW-1133">Transmembrane helix</keyword>
<accession>A0A6J7TTQ7</accession>
<dbReference type="AlphaFoldDB" id="A0A6J7TTQ7"/>
<sequence>MAFSEHEKRRLHARLCEIIGTEEADILMEQLPPFTWTDFATKRDLEELRIATKHDIEFSAIATRTELEQVITKTRTDLEQLIFQTRTDLEKSIMEVKHSVETTKLELTGSILELTATMERGFRNQSWKMFTAIMSSQLVTVGLLGLMINSLR</sequence>
<proteinExistence type="predicted"/>
<reference evidence="2" key="1">
    <citation type="submission" date="2020-05" db="EMBL/GenBank/DDBJ databases">
        <authorList>
            <person name="Chiriac C."/>
            <person name="Salcher M."/>
            <person name="Ghai R."/>
            <person name="Kavagutti S V."/>
        </authorList>
    </citation>
    <scope>NUCLEOTIDE SEQUENCE</scope>
</reference>
<keyword evidence="1" id="KW-0812">Transmembrane</keyword>
<evidence type="ECO:0000256" key="1">
    <source>
        <dbReference type="SAM" id="Phobius"/>
    </source>
</evidence>
<name>A0A6J7TTQ7_9ZZZZ</name>
<protein>
    <submittedName>
        <fullName evidence="2">Unannotated protein</fullName>
    </submittedName>
</protein>
<evidence type="ECO:0000313" key="2">
    <source>
        <dbReference type="EMBL" id="CAB5056492.1"/>
    </source>
</evidence>
<organism evidence="2">
    <name type="scientific">freshwater metagenome</name>
    <dbReference type="NCBI Taxonomy" id="449393"/>
    <lineage>
        <taxon>unclassified sequences</taxon>
        <taxon>metagenomes</taxon>
        <taxon>ecological metagenomes</taxon>
    </lineage>
</organism>
<gene>
    <name evidence="2" type="ORF">UFOPK4293_01514</name>
</gene>
<dbReference type="EMBL" id="CAFBQH010000125">
    <property type="protein sequence ID" value="CAB5056492.1"/>
    <property type="molecule type" value="Genomic_DNA"/>
</dbReference>